<feature type="transmembrane region" description="Helical" evidence="11">
    <location>
        <begin position="69"/>
        <end position="88"/>
    </location>
</feature>
<comment type="subcellular location">
    <subcellularLocation>
        <location evidence="1">Cell membrane</location>
        <topology evidence="1">Multi-pass membrane protein</topology>
    </subcellularLocation>
</comment>
<dbReference type="AlphaFoldDB" id="R7V116"/>
<organism evidence="13">
    <name type="scientific">Capitella teleta</name>
    <name type="common">Polychaete worm</name>
    <dbReference type="NCBI Taxonomy" id="283909"/>
    <lineage>
        <taxon>Eukaryota</taxon>
        <taxon>Metazoa</taxon>
        <taxon>Spiralia</taxon>
        <taxon>Lophotrochozoa</taxon>
        <taxon>Annelida</taxon>
        <taxon>Polychaeta</taxon>
        <taxon>Sedentaria</taxon>
        <taxon>Scolecida</taxon>
        <taxon>Capitellidae</taxon>
        <taxon>Capitella</taxon>
    </lineage>
</organism>
<dbReference type="GO" id="GO:0004930">
    <property type="term" value="F:G protein-coupled receptor activity"/>
    <property type="evidence" value="ECO:0007669"/>
    <property type="project" value="UniProtKB-KW"/>
</dbReference>
<proteinExistence type="inferred from homology"/>
<dbReference type="PROSITE" id="PS00237">
    <property type="entry name" value="G_PROTEIN_RECEP_F1_1"/>
    <property type="match status" value="1"/>
</dbReference>
<keyword evidence="7 10" id="KW-0675">Receptor</keyword>
<feature type="transmembrane region" description="Helical" evidence="11">
    <location>
        <begin position="229"/>
        <end position="249"/>
    </location>
</feature>
<dbReference type="Proteomes" id="UP000014760">
    <property type="component" value="Unassembled WGS sequence"/>
</dbReference>
<keyword evidence="5 10" id="KW-0297">G-protein coupled receptor</keyword>
<evidence type="ECO:0000256" key="10">
    <source>
        <dbReference type="RuleBase" id="RU000688"/>
    </source>
</evidence>
<dbReference type="InterPro" id="IPR000276">
    <property type="entry name" value="GPCR_Rhodpsn"/>
</dbReference>
<feature type="transmembrane region" description="Helical" evidence="11">
    <location>
        <begin position="193"/>
        <end position="217"/>
    </location>
</feature>
<dbReference type="HOGENOM" id="CLU_009579_21_0_1"/>
<dbReference type="SMART" id="SM01381">
    <property type="entry name" value="7TM_GPCR_Srsx"/>
    <property type="match status" value="1"/>
</dbReference>
<evidence type="ECO:0000256" key="9">
    <source>
        <dbReference type="ARBA" id="ARBA00023224"/>
    </source>
</evidence>
<comment type="similarity">
    <text evidence="10">Belongs to the G-protein coupled receptor 1 family.</text>
</comment>
<keyword evidence="3 10" id="KW-0812">Transmembrane</keyword>
<dbReference type="EMBL" id="KB297790">
    <property type="protein sequence ID" value="ELU09917.1"/>
    <property type="molecule type" value="Genomic_DNA"/>
</dbReference>
<evidence type="ECO:0000256" key="5">
    <source>
        <dbReference type="ARBA" id="ARBA00023040"/>
    </source>
</evidence>
<feature type="domain" description="G-protein coupled receptors family 1 profile" evidence="12">
    <location>
        <begin position="21"/>
        <end position="246"/>
    </location>
</feature>
<feature type="transmembrane region" description="Helical" evidence="11">
    <location>
        <begin position="6"/>
        <end position="30"/>
    </location>
</feature>
<evidence type="ECO:0000256" key="7">
    <source>
        <dbReference type="ARBA" id="ARBA00023170"/>
    </source>
</evidence>
<protein>
    <recommendedName>
        <fullName evidence="12">G-protein coupled receptors family 1 profile domain-containing protein</fullName>
    </recommendedName>
</protein>
<feature type="transmembrane region" description="Helical" evidence="11">
    <location>
        <begin position="42"/>
        <end position="63"/>
    </location>
</feature>
<evidence type="ECO:0000256" key="2">
    <source>
        <dbReference type="ARBA" id="ARBA00022475"/>
    </source>
</evidence>
<reference evidence="13 15" key="2">
    <citation type="journal article" date="2013" name="Nature">
        <title>Insights into bilaterian evolution from three spiralian genomes.</title>
        <authorList>
            <person name="Simakov O."/>
            <person name="Marletaz F."/>
            <person name="Cho S.J."/>
            <person name="Edsinger-Gonzales E."/>
            <person name="Havlak P."/>
            <person name="Hellsten U."/>
            <person name="Kuo D.H."/>
            <person name="Larsson T."/>
            <person name="Lv J."/>
            <person name="Arendt D."/>
            <person name="Savage R."/>
            <person name="Osoegawa K."/>
            <person name="de Jong P."/>
            <person name="Grimwood J."/>
            <person name="Chapman J.A."/>
            <person name="Shapiro H."/>
            <person name="Aerts A."/>
            <person name="Otillar R.P."/>
            <person name="Terry A.Y."/>
            <person name="Boore J.L."/>
            <person name="Grigoriev I.V."/>
            <person name="Lindberg D.R."/>
            <person name="Seaver E.C."/>
            <person name="Weisblat D.A."/>
            <person name="Putnam N.H."/>
            <person name="Rokhsar D.S."/>
        </authorList>
    </citation>
    <scope>NUCLEOTIDE SEQUENCE</scope>
    <source>
        <strain evidence="13 15">I ESC-2004</strain>
    </source>
</reference>
<evidence type="ECO:0000256" key="1">
    <source>
        <dbReference type="ARBA" id="ARBA00004651"/>
    </source>
</evidence>
<dbReference type="Pfam" id="PF00001">
    <property type="entry name" value="7tm_1"/>
    <property type="match status" value="1"/>
</dbReference>
<keyword evidence="9 10" id="KW-0807">Transducer</keyword>
<dbReference type="PANTHER" id="PTHR24246:SF27">
    <property type="entry name" value="ADENOSINE RECEPTOR, ISOFORM A"/>
    <property type="match status" value="1"/>
</dbReference>
<evidence type="ECO:0000256" key="8">
    <source>
        <dbReference type="ARBA" id="ARBA00023180"/>
    </source>
</evidence>
<dbReference type="EMBL" id="AMQN01006178">
    <property type="status" value="NOT_ANNOTATED_CDS"/>
    <property type="molecule type" value="Genomic_DNA"/>
</dbReference>
<dbReference type="GO" id="GO:0005886">
    <property type="term" value="C:plasma membrane"/>
    <property type="evidence" value="ECO:0007669"/>
    <property type="project" value="UniProtKB-SubCell"/>
</dbReference>
<dbReference type="PROSITE" id="PS50262">
    <property type="entry name" value="G_PROTEIN_RECEP_F1_2"/>
    <property type="match status" value="1"/>
</dbReference>
<accession>R7V116</accession>
<dbReference type="SUPFAM" id="SSF81321">
    <property type="entry name" value="Family A G protein-coupled receptor-like"/>
    <property type="match status" value="1"/>
</dbReference>
<evidence type="ECO:0000313" key="14">
    <source>
        <dbReference type="EnsemblMetazoa" id="CapteP201967"/>
    </source>
</evidence>
<dbReference type="STRING" id="283909.R7V116"/>
<keyword evidence="8" id="KW-0325">Glycoprotein</keyword>
<evidence type="ECO:0000313" key="13">
    <source>
        <dbReference type="EMBL" id="ELU09917.1"/>
    </source>
</evidence>
<evidence type="ECO:0000256" key="11">
    <source>
        <dbReference type="SAM" id="Phobius"/>
    </source>
</evidence>
<dbReference type="EnsemblMetazoa" id="CapteT201967">
    <property type="protein sequence ID" value="CapteP201967"/>
    <property type="gene ID" value="CapteG201967"/>
</dbReference>
<keyword evidence="6 11" id="KW-0472">Membrane</keyword>
<dbReference type="Gene3D" id="1.20.1070.10">
    <property type="entry name" value="Rhodopsin 7-helix transmembrane proteins"/>
    <property type="match status" value="1"/>
</dbReference>
<evidence type="ECO:0000313" key="15">
    <source>
        <dbReference type="Proteomes" id="UP000014760"/>
    </source>
</evidence>
<evidence type="ECO:0000256" key="4">
    <source>
        <dbReference type="ARBA" id="ARBA00022989"/>
    </source>
</evidence>
<feature type="transmembrane region" description="Helical" evidence="11">
    <location>
        <begin position="109"/>
        <end position="130"/>
    </location>
</feature>
<name>R7V116_CAPTE</name>
<feature type="transmembrane region" description="Helical" evidence="11">
    <location>
        <begin position="142"/>
        <end position="166"/>
    </location>
</feature>
<evidence type="ECO:0000256" key="6">
    <source>
        <dbReference type="ARBA" id="ARBA00023136"/>
    </source>
</evidence>
<dbReference type="OMA" id="ENCARQP"/>
<evidence type="ECO:0000259" key="12">
    <source>
        <dbReference type="PROSITE" id="PS50262"/>
    </source>
</evidence>
<sequence length="272" mass="29802">MAPSNALMLVLLIACILVISVNLLMLLTFAINRSVLHTMSPLVASLAFADLMVGLSMVLTFFVPGPGTGMFAILAVIGSLMHLLVIAIDRCVSVLIPMTYQAKMTTRKTVVIIVLLWITVLGIVACPMLAARSVRATPPQALQLSLFLLTSALLVGLYSYLGAVALRHHRKIRRQVGSLDQEQYPGIPKATRVLIAVLGVYIVLWAPYFTSLLLVLTGRTDLMSQRLDFIGILLVDINSGVNFFIYGFMNESFRSAVIHTLKCKKARNLDMN</sequence>
<gene>
    <name evidence="13" type="ORF">CAPTEDRAFT_201967</name>
</gene>
<keyword evidence="4 11" id="KW-1133">Transmembrane helix</keyword>
<reference evidence="14" key="3">
    <citation type="submission" date="2015-06" db="UniProtKB">
        <authorList>
            <consortium name="EnsemblMetazoa"/>
        </authorList>
    </citation>
    <scope>IDENTIFICATION</scope>
</reference>
<keyword evidence="15" id="KW-1185">Reference proteome</keyword>
<dbReference type="InterPro" id="IPR017452">
    <property type="entry name" value="GPCR_Rhodpsn_7TM"/>
</dbReference>
<keyword evidence="2" id="KW-1003">Cell membrane</keyword>
<dbReference type="OrthoDB" id="5965749at2759"/>
<dbReference type="PRINTS" id="PR00237">
    <property type="entry name" value="GPCRRHODOPSN"/>
</dbReference>
<dbReference type="PANTHER" id="PTHR24246">
    <property type="entry name" value="OLFACTORY RECEPTOR AND ADENOSINE RECEPTOR"/>
    <property type="match status" value="1"/>
</dbReference>
<reference evidence="15" key="1">
    <citation type="submission" date="2012-12" db="EMBL/GenBank/DDBJ databases">
        <authorList>
            <person name="Hellsten U."/>
            <person name="Grimwood J."/>
            <person name="Chapman J.A."/>
            <person name="Shapiro H."/>
            <person name="Aerts A."/>
            <person name="Otillar R.P."/>
            <person name="Terry A.Y."/>
            <person name="Boore J.L."/>
            <person name="Simakov O."/>
            <person name="Marletaz F."/>
            <person name="Cho S.-J."/>
            <person name="Edsinger-Gonzales E."/>
            <person name="Havlak P."/>
            <person name="Kuo D.-H."/>
            <person name="Larsson T."/>
            <person name="Lv J."/>
            <person name="Arendt D."/>
            <person name="Savage R."/>
            <person name="Osoegawa K."/>
            <person name="de Jong P."/>
            <person name="Lindberg D.R."/>
            <person name="Seaver E.C."/>
            <person name="Weisblat D.A."/>
            <person name="Putnam N.H."/>
            <person name="Grigoriev I.V."/>
            <person name="Rokhsar D.S."/>
        </authorList>
    </citation>
    <scope>NUCLEOTIDE SEQUENCE</scope>
    <source>
        <strain evidence="15">I ESC-2004</strain>
    </source>
</reference>
<evidence type="ECO:0000256" key="3">
    <source>
        <dbReference type="ARBA" id="ARBA00022692"/>
    </source>
</evidence>